<accession>A0A1U8AVG6</accession>
<dbReference type="Proteomes" id="UP000189703">
    <property type="component" value="Unplaced"/>
</dbReference>
<evidence type="ECO:0000313" key="2">
    <source>
        <dbReference type="Proteomes" id="UP000189703"/>
    </source>
</evidence>
<gene>
    <name evidence="3 4 5" type="primary">LOC104608000</name>
</gene>
<dbReference type="RefSeq" id="XP_010272132.1">
    <property type="nucleotide sequence ID" value="XM_010273830.2"/>
</dbReference>
<proteinExistence type="predicted"/>
<evidence type="ECO:0000313" key="5">
    <source>
        <dbReference type="RefSeq" id="XP_019055074.1"/>
    </source>
</evidence>
<dbReference type="OrthoDB" id="763901at2759"/>
<dbReference type="PANTHER" id="PTHR36001">
    <property type="entry name" value="CTAGE FAMILY PROTEIN-RELATED"/>
    <property type="match status" value="1"/>
</dbReference>
<name>A0A1U8AVG6_NELNU</name>
<evidence type="ECO:0000313" key="3">
    <source>
        <dbReference type="RefSeq" id="XP_010272132.1"/>
    </source>
</evidence>
<dbReference type="InterPro" id="IPR053327">
    <property type="entry name" value="KIP"/>
</dbReference>
<feature type="coiled-coil region" evidence="1">
    <location>
        <begin position="211"/>
        <end position="238"/>
    </location>
</feature>
<dbReference type="RefSeq" id="XP_019055074.1">
    <property type="nucleotide sequence ID" value="XM_019199529.1"/>
</dbReference>
<protein>
    <submittedName>
        <fullName evidence="3 4">Uncharacterized protein LOC104608000 isoform X1</fullName>
    </submittedName>
</protein>
<evidence type="ECO:0000313" key="4">
    <source>
        <dbReference type="RefSeq" id="XP_010272133.1"/>
    </source>
</evidence>
<dbReference type="GeneID" id="104608000"/>
<dbReference type="KEGG" id="nnu:104608000"/>
<dbReference type="eggNOG" id="ENOG502RYDV">
    <property type="taxonomic scope" value="Eukaryota"/>
</dbReference>
<reference evidence="3 4" key="1">
    <citation type="submission" date="2025-04" db="UniProtKB">
        <authorList>
            <consortium name="RefSeq"/>
        </authorList>
    </citation>
    <scope>IDENTIFICATION</scope>
</reference>
<sequence length="266" mass="30506">MAGADSQKHLLTFIRDFASEKSHGERRLDGLKRRIQDLQSELGAANVEHGDTKRSKETTEQELQGYEVELSLNEASIQALEARISAIQDEISKIGYDLEALKNDEEISRDKFITEMFEFNKKIRQFQETNAHASHKEKCLELSSDHGHMLEDRQAMLDTGVALKGLEDELAHIISQTHMEEQQYQEEQTLHEKVQPEFVQSERQVFLMEEIVKEMKELEHITRQISELEESCASLGEELQRRFLCPSCHLDNAGALGGILQANERN</sequence>
<keyword evidence="2" id="KW-1185">Reference proteome</keyword>
<dbReference type="RefSeq" id="XP_010272133.1">
    <property type="nucleotide sequence ID" value="XM_010273831.2"/>
</dbReference>
<dbReference type="OMA" id="KMALAGW"/>
<dbReference type="AlphaFoldDB" id="A0A1U8AVG6"/>
<dbReference type="PANTHER" id="PTHR36001:SF2">
    <property type="entry name" value="CTAGE FAMILY PROTEIN-RELATED"/>
    <property type="match status" value="1"/>
</dbReference>
<dbReference type="SUPFAM" id="SSF57997">
    <property type="entry name" value="Tropomyosin"/>
    <property type="match status" value="1"/>
</dbReference>
<keyword evidence="1" id="KW-0175">Coiled coil</keyword>
<feature type="coiled-coil region" evidence="1">
    <location>
        <begin position="21"/>
        <end position="90"/>
    </location>
</feature>
<evidence type="ECO:0000256" key="1">
    <source>
        <dbReference type="SAM" id="Coils"/>
    </source>
</evidence>
<organism evidence="2 3">
    <name type="scientific">Nelumbo nucifera</name>
    <name type="common">Sacred lotus</name>
    <dbReference type="NCBI Taxonomy" id="4432"/>
    <lineage>
        <taxon>Eukaryota</taxon>
        <taxon>Viridiplantae</taxon>
        <taxon>Streptophyta</taxon>
        <taxon>Embryophyta</taxon>
        <taxon>Tracheophyta</taxon>
        <taxon>Spermatophyta</taxon>
        <taxon>Magnoliopsida</taxon>
        <taxon>Proteales</taxon>
        <taxon>Nelumbonaceae</taxon>
        <taxon>Nelumbo</taxon>
    </lineage>
</organism>